<dbReference type="EMBL" id="QKWW01000006">
    <property type="protein sequence ID" value="PZT57450.1"/>
    <property type="molecule type" value="Genomic_DNA"/>
</dbReference>
<gene>
    <name evidence="1" type="ORF">DN757_01995</name>
</gene>
<dbReference type="Proteomes" id="UP000249204">
    <property type="component" value="Unassembled WGS sequence"/>
</dbReference>
<proteinExistence type="predicted"/>
<accession>A0A2W6PCR1</accession>
<protein>
    <submittedName>
        <fullName evidence="1">Uncharacterized protein</fullName>
    </submittedName>
</protein>
<organism evidence="1 2">
    <name type="scientific">Paenibacillus silvae</name>
    <dbReference type="NCBI Taxonomy" id="1325358"/>
    <lineage>
        <taxon>Bacteria</taxon>
        <taxon>Bacillati</taxon>
        <taxon>Bacillota</taxon>
        <taxon>Bacilli</taxon>
        <taxon>Bacillales</taxon>
        <taxon>Paenibacillaceae</taxon>
        <taxon>Paenibacillus</taxon>
    </lineage>
</organism>
<reference evidence="1 2" key="1">
    <citation type="submission" date="2018-06" db="EMBL/GenBank/DDBJ databases">
        <title>Isolation of heavy metals resistant Paenibacillus silvae NC2 from Gold-Copper mine in ZiJin, China.</title>
        <authorList>
            <person name="Xu J."/>
            <person name="Mazhar H.S."/>
            <person name="Rensing C."/>
        </authorList>
    </citation>
    <scope>NUCLEOTIDE SEQUENCE [LARGE SCALE GENOMIC DNA]</scope>
    <source>
        <strain evidence="1 2">NC2</strain>
    </source>
</reference>
<comment type="caution">
    <text evidence="1">The sequence shown here is derived from an EMBL/GenBank/DDBJ whole genome shotgun (WGS) entry which is preliminary data.</text>
</comment>
<dbReference type="RefSeq" id="WP_111268601.1">
    <property type="nucleotide sequence ID" value="NZ_QKWW01000006.1"/>
</dbReference>
<name>A0A2W6PCR1_9BACL</name>
<evidence type="ECO:0000313" key="2">
    <source>
        <dbReference type="Proteomes" id="UP000249204"/>
    </source>
</evidence>
<dbReference type="AlphaFoldDB" id="A0A2W6PCR1"/>
<sequence length="231" mass="26849">MKVIAQQAMKDNGFTIDDVREELQRIRTKRISSVMGLDKVKPIQITNGDAEDMNNDLDFFQGWYESELNKLVDELECNTDICSSKESFEIWLVETNNKYEIAWNELSDESIKLLNKLVDDLDNESIKEPKARLEQSLFEMNQIREGQEKGKSWREIHEELKTDAVVDKLWAKAEDNLRNLEAKHKDKLNSITANAKLLEGKDGMIELDPTNKSHVEWFEDDSYEDKESSSQ</sequence>
<evidence type="ECO:0000313" key="1">
    <source>
        <dbReference type="EMBL" id="PZT57450.1"/>
    </source>
</evidence>